<name>A0A9W9VES2_9EURO</name>
<dbReference type="OrthoDB" id="1716816at2759"/>
<keyword evidence="3" id="KW-0274">FAD</keyword>
<evidence type="ECO:0000256" key="2">
    <source>
        <dbReference type="ARBA" id="ARBA00022630"/>
    </source>
</evidence>
<sequence length="625" mass="69369">MSSKFDVFICGSGTAGFAAATWLARYGIRCKIVESRSGPLDVGQADGIQVRSVEIFESFGMAEELLREAYHNIEVAFWGSDPVRHGMGIVRKRSAHATTPGLSHMPRVILNQARFNGMWLEAMKRLNGQGVDYGYKVTKVTVDEEKAVDPEAHPVTIVTEKGGKEEVFEAKYCLGSDGAHSAVRKSLGFNMVGETSDSIWGVMDIFPRTDFPDIRKQCIIQSDAGSIITIPREGGAMVRVYVELASGTRAKEVTLEHIQLASRQVFQPYTLDFADVYWWSAYPIGQRIADHFTKSNRVFLTGDACHTHSPKAGQGMNVSLQDGYNIGWKLASVLKGHARPELLDTYVLERQKVADVLINWDKVWAKQMSSIATEDGGVVDSNGKIDFSEVFVKAEAFTAGLTVTYDDSIITHAQGSNQEAATNLKAGMRLQGIQVVRFCDAKVMNSVNALPSDGRWRIVVFPGDIRQHLASKKLNQVSNTSIRILELGTYLFSNNGPIRKYLPPGADIDSFIEVIVVLSGDRLEIQQEQIPDDFWPATGKYRIRDLHKIYIDDESYHNGHGHAYEFYGIDPGQGAVAIVRPDQYVSKVVDMKDYEGIGTFFERFVQEKEQTNGSLSDHLEDDTSG</sequence>
<keyword evidence="8" id="KW-1185">Reference proteome</keyword>
<dbReference type="SUPFAM" id="SSF51905">
    <property type="entry name" value="FAD/NAD(P)-binding domain"/>
    <property type="match status" value="1"/>
</dbReference>
<gene>
    <name evidence="7" type="ORF">N7509_012466</name>
</gene>
<reference evidence="7" key="2">
    <citation type="journal article" date="2023" name="IMA Fungus">
        <title>Comparative genomic study of the Penicillium genus elucidates a diverse pangenome and 15 lateral gene transfer events.</title>
        <authorList>
            <person name="Petersen C."/>
            <person name="Sorensen T."/>
            <person name="Nielsen M.R."/>
            <person name="Sondergaard T.E."/>
            <person name="Sorensen J.L."/>
            <person name="Fitzpatrick D.A."/>
            <person name="Frisvad J.C."/>
            <person name="Nielsen K.L."/>
        </authorList>
    </citation>
    <scope>NUCLEOTIDE SEQUENCE</scope>
    <source>
        <strain evidence="7">IBT 29677</strain>
    </source>
</reference>
<evidence type="ECO:0000256" key="3">
    <source>
        <dbReference type="ARBA" id="ARBA00022827"/>
    </source>
</evidence>
<dbReference type="InterPro" id="IPR050641">
    <property type="entry name" value="RIFMO-like"/>
</dbReference>
<dbReference type="SUPFAM" id="SSF54373">
    <property type="entry name" value="FAD-linked reductases, C-terminal domain"/>
    <property type="match status" value="1"/>
</dbReference>
<proteinExistence type="inferred from homology"/>
<evidence type="ECO:0000313" key="7">
    <source>
        <dbReference type="EMBL" id="KAJ5379347.1"/>
    </source>
</evidence>
<protein>
    <submittedName>
        <fullName evidence="7">3-hydroxybenzoate 4-monooxygenase</fullName>
    </submittedName>
</protein>
<accession>A0A9W9VES2</accession>
<dbReference type="InterPro" id="IPR038220">
    <property type="entry name" value="PHOX_C_sf"/>
</dbReference>
<dbReference type="InterPro" id="IPR036249">
    <property type="entry name" value="Thioredoxin-like_sf"/>
</dbReference>
<keyword evidence="2" id="KW-0285">Flavoprotein</keyword>
<dbReference type="GO" id="GO:0016709">
    <property type="term" value="F:oxidoreductase activity, acting on paired donors, with incorporation or reduction of molecular oxygen, NAD(P)H as one donor, and incorporation of one atom of oxygen"/>
    <property type="evidence" value="ECO:0007669"/>
    <property type="project" value="UniProtKB-ARBA"/>
</dbReference>
<dbReference type="Gene3D" id="3.50.50.60">
    <property type="entry name" value="FAD/NAD(P)-binding domain"/>
    <property type="match status" value="1"/>
</dbReference>
<dbReference type="Pfam" id="PF07976">
    <property type="entry name" value="Phe_hydrox_dim"/>
    <property type="match status" value="1"/>
</dbReference>
<evidence type="ECO:0000313" key="8">
    <source>
        <dbReference type="Proteomes" id="UP001147747"/>
    </source>
</evidence>
<dbReference type="EMBL" id="JAPZBU010000011">
    <property type="protein sequence ID" value="KAJ5379347.1"/>
    <property type="molecule type" value="Genomic_DNA"/>
</dbReference>
<dbReference type="InterPro" id="IPR036188">
    <property type="entry name" value="FAD/NAD-bd_sf"/>
</dbReference>
<organism evidence="7 8">
    <name type="scientific">Penicillium cosmopolitanum</name>
    <dbReference type="NCBI Taxonomy" id="1131564"/>
    <lineage>
        <taxon>Eukaryota</taxon>
        <taxon>Fungi</taxon>
        <taxon>Dikarya</taxon>
        <taxon>Ascomycota</taxon>
        <taxon>Pezizomycotina</taxon>
        <taxon>Eurotiomycetes</taxon>
        <taxon>Eurotiomycetidae</taxon>
        <taxon>Eurotiales</taxon>
        <taxon>Aspergillaceae</taxon>
        <taxon>Penicillium</taxon>
    </lineage>
</organism>
<keyword evidence="4" id="KW-0560">Oxidoreductase</keyword>
<dbReference type="InterPro" id="IPR012941">
    <property type="entry name" value="Phe_hydrox_C_dim_dom"/>
</dbReference>
<dbReference type="AlphaFoldDB" id="A0A9W9VES2"/>
<dbReference type="CDD" id="cd02979">
    <property type="entry name" value="PHOX_C"/>
    <property type="match status" value="1"/>
</dbReference>
<reference evidence="7" key="1">
    <citation type="submission" date="2022-12" db="EMBL/GenBank/DDBJ databases">
        <authorList>
            <person name="Petersen C."/>
        </authorList>
    </citation>
    <scope>NUCLEOTIDE SEQUENCE</scope>
    <source>
        <strain evidence="7">IBT 29677</strain>
    </source>
</reference>
<dbReference type="Gene3D" id="3.40.30.20">
    <property type="match status" value="1"/>
</dbReference>
<dbReference type="Gene3D" id="3.30.9.10">
    <property type="entry name" value="D-Amino Acid Oxidase, subunit A, domain 2"/>
    <property type="match status" value="1"/>
</dbReference>
<comment type="caution">
    <text evidence="7">The sequence shown here is derived from an EMBL/GenBank/DDBJ whole genome shotgun (WGS) entry which is preliminary data.</text>
</comment>
<dbReference type="NCBIfam" id="NF006144">
    <property type="entry name" value="PRK08294.1"/>
    <property type="match status" value="1"/>
</dbReference>
<dbReference type="RefSeq" id="XP_056483133.1">
    <property type="nucleotide sequence ID" value="XM_056637103.1"/>
</dbReference>
<dbReference type="GO" id="GO:0071949">
    <property type="term" value="F:FAD binding"/>
    <property type="evidence" value="ECO:0007669"/>
    <property type="project" value="InterPro"/>
</dbReference>
<feature type="domain" description="Phenol hydroxylase-like C-terminal dimerisation" evidence="6">
    <location>
        <begin position="403"/>
        <end position="608"/>
    </location>
</feature>
<evidence type="ECO:0000259" key="6">
    <source>
        <dbReference type="Pfam" id="PF07976"/>
    </source>
</evidence>
<comment type="similarity">
    <text evidence="1">Belongs to the PheA/TfdB FAD monooxygenase family.</text>
</comment>
<dbReference type="SUPFAM" id="SSF52833">
    <property type="entry name" value="Thioredoxin-like"/>
    <property type="match status" value="1"/>
</dbReference>
<dbReference type="PANTHER" id="PTHR43004:SF10">
    <property type="entry name" value="2-MONOOXYGENASE, PUTATIVE (AFU_ORTHOLOGUE AFUA_6G11480)-RELATED"/>
    <property type="match status" value="1"/>
</dbReference>
<evidence type="ECO:0000256" key="4">
    <source>
        <dbReference type="ARBA" id="ARBA00023002"/>
    </source>
</evidence>
<dbReference type="PANTHER" id="PTHR43004">
    <property type="entry name" value="TRK SYSTEM POTASSIUM UPTAKE PROTEIN"/>
    <property type="match status" value="1"/>
</dbReference>
<dbReference type="Pfam" id="PF01494">
    <property type="entry name" value="FAD_binding_3"/>
    <property type="match status" value="1"/>
</dbReference>
<dbReference type="GeneID" id="81376083"/>
<evidence type="ECO:0000256" key="1">
    <source>
        <dbReference type="ARBA" id="ARBA00007801"/>
    </source>
</evidence>
<dbReference type="InterPro" id="IPR002938">
    <property type="entry name" value="FAD-bd"/>
</dbReference>
<feature type="domain" description="FAD-binding" evidence="5">
    <location>
        <begin position="5"/>
        <end position="359"/>
    </location>
</feature>
<evidence type="ECO:0000259" key="5">
    <source>
        <dbReference type="Pfam" id="PF01494"/>
    </source>
</evidence>
<dbReference type="PRINTS" id="PR00420">
    <property type="entry name" value="RNGMNOXGNASE"/>
</dbReference>
<dbReference type="Proteomes" id="UP001147747">
    <property type="component" value="Unassembled WGS sequence"/>
</dbReference>